<comment type="caution">
    <text evidence="1">The sequence shown here is derived from an EMBL/GenBank/DDBJ whole genome shotgun (WGS) entry which is preliminary data.</text>
</comment>
<sequence length="114" mass="12488">MDLLGQHLGHKMTVPQAITLPPSLPVIERNKLTTITTKEGEVRAAFSVLENKQFGFRKAHSAADFTFLLSNQWSDTLGQGKPTAVLALDIAGVFDHVWHTGFVKRLHVARVGSA</sequence>
<accession>A0A5B7G8H1</accession>
<dbReference type="AlphaFoldDB" id="A0A5B7G8H1"/>
<evidence type="ECO:0008006" key="3">
    <source>
        <dbReference type="Google" id="ProtNLM"/>
    </source>
</evidence>
<evidence type="ECO:0000313" key="1">
    <source>
        <dbReference type="EMBL" id="MPC56550.1"/>
    </source>
</evidence>
<dbReference type="EMBL" id="VSRR010014029">
    <property type="protein sequence ID" value="MPC56550.1"/>
    <property type="molecule type" value="Genomic_DNA"/>
</dbReference>
<dbReference type="Proteomes" id="UP000324222">
    <property type="component" value="Unassembled WGS sequence"/>
</dbReference>
<proteinExistence type="predicted"/>
<evidence type="ECO:0000313" key="2">
    <source>
        <dbReference type="Proteomes" id="UP000324222"/>
    </source>
</evidence>
<dbReference type="OrthoDB" id="10065625at2759"/>
<keyword evidence="2" id="KW-1185">Reference proteome</keyword>
<protein>
    <recommendedName>
        <fullName evidence="3">Reverse transcriptase domain-containing protein</fullName>
    </recommendedName>
</protein>
<name>A0A5B7G8H1_PORTR</name>
<gene>
    <name evidence="1" type="ORF">E2C01_050512</name>
</gene>
<organism evidence="1 2">
    <name type="scientific">Portunus trituberculatus</name>
    <name type="common">Swimming crab</name>
    <name type="synonym">Neptunus trituberculatus</name>
    <dbReference type="NCBI Taxonomy" id="210409"/>
    <lineage>
        <taxon>Eukaryota</taxon>
        <taxon>Metazoa</taxon>
        <taxon>Ecdysozoa</taxon>
        <taxon>Arthropoda</taxon>
        <taxon>Crustacea</taxon>
        <taxon>Multicrustacea</taxon>
        <taxon>Malacostraca</taxon>
        <taxon>Eumalacostraca</taxon>
        <taxon>Eucarida</taxon>
        <taxon>Decapoda</taxon>
        <taxon>Pleocyemata</taxon>
        <taxon>Brachyura</taxon>
        <taxon>Eubrachyura</taxon>
        <taxon>Portunoidea</taxon>
        <taxon>Portunidae</taxon>
        <taxon>Portuninae</taxon>
        <taxon>Portunus</taxon>
    </lineage>
</organism>
<reference evidence="1 2" key="1">
    <citation type="submission" date="2019-05" db="EMBL/GenBank/DDBJ databases">
        <title>Another draft genome of Portunus trituberculatus and its Hox gene families provides insights of decapod evolution.</title>
        <authorList>
            <person name="Jeong J.-H."/>
            <person name="Song I."/>
            <person name="Kim S."/>
            <person name="Choi T."/>
            <person name="Kim D."/>
            <person name="Ryu S."/>
            <person name="Kim W."/>
        </authorList>
    </citation>
    <scope>NUCLEOTIDE SEQUENCE [LARGE SCALE GENOMIC DNA]</scope>
    <source>
        <tissue evidence="1">Muscle</tissue>
    </source>
</reference>